<dbReference type="InterPro" id="IPR001972">
    <property type="entry name" value="Stomatin_HflK_fam"/>
</dbReference>
<dbReference type="InterPro" id="IPR043202">
    <property type="entry name" value="Band-7_stomatin-like"/>
</dbReference>
<dbReference type="InterPro" id="IPR001107">
    <property type="entry name" value="Band_7"/>
</dbReference>
<gene>
    <name evidence="3" type="ORF">IGS67_07605</name>
</gene>
<proteinExistence type="inferred from homology"/>
<dbReference type="PRINTS" id="PR00721">
    <property type="entry name" value="STOMATIN"/>
</dbReference>
<evidence type="ECO:0000313" key="3">
    <source>
        <dbReference type="EMBL" id="MBD9699357.1"/>
    </source>
</evidence>
<dbReference type="Pfam" id="PF01145">
    <property type="entry name" value="Band_7"/>
    <property type="match status" value="1"/>
</dbReference>
<dbReference type="Gene3D" id="3.30.479.30">
    <property type="entry name" value="Band 7 domain"/>
    <property type="match status" value="1"/>
</dbReference>
<dbReference type="EMBL" id="JACZDF010000003">
    <property type="protein sequence ID" value="MBD9699357.1"/>
    <property type="molecule type" value="Genomic_DNA"/>
</dbReference>
<dbReference type="RefSeq" id="WP_192279329.1">
    <property type="nucleotide sequence ID" value="NZ_JACZDF010000003.1"/>
</dbReference>
<feature type="domain" description="Band 7" evidence="2">
    <location>
        <begin position="3"/>
        <end position="160"/>
    </location>
</feature>
<dbReference type="SUPFAM" id="SSF117892">
    <property type="entry name" value="Band 7/SPFH domain"/>
    <property type="match status" value="1"/>
</dbReference>
<comment type="similarity">
    <text evidence="1">Belongs to the band 7/mec-2 family.</text>
</comment>
<reference evidence="3 4" key="1">
    <citation type="submission" date="2020-09" db="EMBL/GenBank/DDBJ databases">
        <title>Flavimobilis rhizosphaerae sp. nov., isolated from rhizosphere soil of Spartina alterniflora.</title>
        <authorList>
            <person name="Hanqin C."/>
        </authorList>
    </citation>
    <scope>NUCLEOTIDE SEQUENCE [LARGE SCALE GENOMIC DNA]</scope>
    <source>
        <strain evidence="3 4">GY 10621</strain>
    </source>
</reference>
<protein>
    <submittedName>
        <fullName evidence="3">Slipin family protein</fullName>
    </submittedName>
</protein>
<dbReference type="SMART" id="SM00244">
    <property type="entry name" value="PHB"/>
    <property type="match status" value="1"/>
</dbReference>
<evidence type="ECO:0000256" key="1">
    <source>
        <dbReference type="ARBA" id="ARBA00008164"/>
    </source>
</evidence>
<dbReference type="Proteomes" id="UP000642107">
    <property type="component" value="Unassembled WGS sequence"/>
</dbReference>
<accession>A0ABR9DSQ6</accession>
<organism evidence="3 4">
    <name type="scientific">Flavimobilis rhizosphaerae</name>
    <dbReference type="NCBI Taxonomy" id="2775421"/>
    <lineage>
        <taxon>Bacteria</taxon>
        <taxon>Bacillati</taxon>
        <taxon>Actinomycetota</taxon>
        <taxon>Actinomycetes</taxon>
        <taxon>Micrococcales</taxon>
        <taxon>Jonesiaceae</taxon>
        <taxon>Flavimobilis</taxon>
    </lineage>
</organism>
<comment type="caution">
    <text evidence="3">The sequence shown here is derived from an EMBL/GenBank/DDBJ whole genome shotgun (WGS) entry which is preliminary data.</text>
</comment>
<dbReference type="PANTHER" id="PTHR10264">
    <property type="entry name" value="BAND 7 PROTEIN-RELATED"/>
    <property type="match status" value="1"/>
</dbReference>
<dbReference type="PANTHER" id="PTHR10264:SF83">
    <property type="entry name" value="BLL5629 PROTEIN"/>
    <property type="match status" value="1"/>
</dbReference>
<evidence type="ECO:0000259" key="2">
    <source>
        <dbReference type="SMART" id="SM00244"/>
    </source>
</evidence>
<dbReference type="InterPro" id="IPR036013">
    <property type="entry name" value="Band_7/SPFH_dom_sf"/>
</dbReference>
<keyword evidence="4" id="KW-1185">Reference proteome</keyword>
<name>A0ABR9DSQ6_9MICO</name>
<sequence>MFTRHLTVQPDEKVLAFRDGSLVDVLGPGRHARRSRTVVVRVDMRRRLLVLAPQDVLTADGVGVRATVAVRWRVVDPVAFHGASADAEAELHLAAQLALRNAIAEVTADDVASRPAAVSTAALTAAVAPAADGIGAEVVDVVLRDVILPPVVRDARTDLVAARTRGQARLEEARAETAALRALANGARLLEEHPALARVRLVESVTPGAQVVLHLGDDAKA</sequence>
<evidence type="ECO:0000313" key="4">
    <source>
        <dbReference type="Proteomes" id="UP000642107"/>
    </source>
</evidence>